<evidence type="ECO:0000259" key="3">
    <source>
        <dbReference type="PROSITE" id="PS51900"/>
    </source>
</evidence>
<reference evidence="4 5" key="1">
    <citation type="submission" date="2024-05" db="EMBL/GenBank/DDBJ databases">
        <title>Genome sequencing and assembly of Indian major carp, Cirrhinus mrigala (Hamilton, 1822).</title>
        <authorList>
            <person name="Mohindra V."/>
            <person name="Chowdhury L.M."/>
            <person name="Lal K."/>
            <person name="Jena J.K."/>
        </authorList>
    </citation>
    <scope>NUCLEOTIDE SEQUENCE [LARGE SCALE GENOMIC DNA]</scope>
    <source>
        <strain evidence="4">CM1030</strain>
        <tissue evidence="4">Blood</tissue>
    </source>
</reference>
<protein>
    <recommendedName>
        <fullName evidence="3">Core-binding (CB) domain-containing protein</fullName>
    </recommendedName>
</protein>
<feature type="compositionally biased region" description="Polar residues" evidence="2">
    <location>
        <begin position="181"/>
        <end position="191"/>
    </location>
</feature>
<evidence type="ECO:0000313" key="4">
    <source>
        <dbReference type="EMBL" id="KAL0188150.1"/>
    </source>
</evidence>
<proteinExistence type="predicted"/>
<organism evidence="4 5">
    <name type="scientific">Cirrhinus mrigala</name>
    <name type="common">Mrigala</name>
    <dbReference type="NCBI Taxonomy" id="683832"/>
    <lineage>
        <taxon>Eukaryota</taxon>
        <taxon>Metazoa</taxon>
        <taxon>Chordata</taxon>
        <taxon>Craniata</taxon>
        <taxon>Vertebrata</taxon>
        <taxon>Euteleostomi</taxon>
        <taxon>Actinopterygii</taxon>
        <taxon>Neopterygii</taxon>
        <taxon>Teleostei</taxon>
        <taxon>Ostariophysi</taxon>
        <taxon>Cypriniformes</taxon>
        <taxon>Cyprinidae</taxon>
        <taxon>Labeoninae</taxon>
        <taxon>Labeonini</taxon>
        <taxon>Cirrhinus</taxon>
    </lineage>
</organism>
<feature type="non-terminal residue" evidence="4">
    <location>
        <position position="1"/>
    </location>
</feature>
<dbReference type="AlphaFoldDB" id="A0ABD0QQJ3"/>
<comment type="caution">
    <text evidence="4">The sequence shown here is derived from an EMBL/GenBank/DDBJ whole genome shotgun (WGS) entry which is preliminary data.</text>
</comment>
<dbReference type="EMBL" id="JAMKFB020000007">
    <property type="protein sequence ID" value="KAL0188150.1"/>
    <property type="molecule type" value="Genomic_DNA"/>
</dbReference>
<name>A0ABD0QQJ3_CIRMR</name>
<gene>
    <name evidence="4" type="ORF">M9458_015249</name>
</gene>
<keyword evidence="5" id="KW-1185">Reference proteome</keyword>
<evidence type="ECO:0000256" key="2">
    <source>
        <dbReference type="SAM" id="MobiDB-lite"/>
    </source>
</evidence>
<dbReference type="Gene3D" id="1.10.150.130">
    <property type="match status" value="1"/>
</dbReference>
<dbReference type="Proteomes" id="UP001529510">
    <property type="component" value="Unassembled WGS sequence"/>
</dbReference>
<evidence type="ECO:0000313" key="5">
    <source>
        <dbReference type="Proteomes" id="UP001529510"/>
    </source>
</evidence>
<sequence length="912" mass="98384">LWRRSLAKPARTGGAVQLYKRPFRHRILRFLLLLRRTTRSSLFETEAFAVEKPRSGLGSLCLADSPSPQREDSPVLFAHPDLDMVSFGGSENDMLDSMSLAASDTEKLSGSVNDPAPLPTGTGMDAELFRVLTRAVDELGLEWSPPEEPSRSLLDEWPLANGPPRSFQSHGAPPIRRACDPSSSSALTSVDGTEDKGYEKLPRLDESVAAHLCLPTAIGWKTKASHPSKSCRTTSALAGCAYASAGQAASALHSMAVLQVFQAKLLAGMDKSALDSATLTELRSATDLTLRATKATAQPIGRSIANLVVLERHLWLTLMEIKDADEVPFLDAPVSPTGLFGPAVKGFAEHLNRTLMKRPFKMITLKQILSIEAHTPRGLDAYFHIQILEIRSNQILEIRLRGSGLSIHGPAFWLVPGSPYIYEVHGRGSFPSETKGNPHPQLPRRLARSSPVRGRVVIPQITSSQPRGMPGTQGQFGQERIASQPMNLVSGSSFRLDPDEGNSHAISSSGNTAARGLIQNRSLSPPQNVSKDARPYGLSIPSAKVRPALYAAPSVLAETTGPISCVAVDQACVEALIPWKNSQWLERGVPLGMVCRRKVVTTDASNTGWEALCGQHDGGRLFTLVEGLLEWAQLNLCSLRATHVPGRLNQGADMLSPQVDLFASEDNSHCPMYYSMDRDALAHNCPNPLLYAFPPIQGTETQAPSGGPSLEKPALVLQAVPAARSSPLAHYPETGPPLSGERDNMAPPAQAVGPAPLVSGRESMNLLESVLNTISQARAPSTRRLYALKWSVFSAWCSTRSKDPVSCDISVLLSFLQELLDKGRSPSTLKVYVAAITASHAPIAGQSVGRNNLVVRFLKGSRRLNPPRPLPIPTWDLSTVLRALKGPPFKPLPGSDLRPLAFKAALLLAQSS</sequence>
<evidence type="ECO:0000256" key="1">
    <source>
        <dbReference type="ARBA" id="ARBA00023125"/>
    </source>
</evidence>
<dbReference type="InterPro" id="IPR044068">
    <property type="entry name" value="CB"/>
</dbReference>
<feature type="region of interest" description="Disordered" evidence="2">
    <location>
        <begin position="143"/>
        <end position="197"/>
    </location>
</feature>
<dbReference type="SUPFAM" id="SSF47823">
    <property type="entry name" value="lambda integrase-like, N-terminal domain"/>
    <property type="match status" value="1"/>
</dbReference>
<keyword evidence="1" id="KW-0238">DNA-binding</keyword>
<dbReference type="PROSITE" id="PS51900">
    <property type="entry name" value="CB"/>
    <property type="match status" value="1"/>
</dbReference>
<dbReference type="InterPro" id="IPR010998">
    <property type="entry name" value="Integrase_recombinase_N"/>
</dbReference>
<feature type="domain" description="Core-binding (CB)" evidence="3">
    <location>
        <begin position="761"/>
        <end position="844"/>
    </location>
</feature>
<dbReference type="PANTHER" id="PTHR35617:SF3">
    <property type="entry name" value="CORE-BINDING (CB) DOMAIN-CONTAINING PROTEIN"/>
    <property type="match status" value="1"/>
</dbReference>
<accession>A0ABD0QQJ3</accession>
<dbReference type="GO" id="GO:0003677">
    <property type="term" value="F:DNA binding"/>
    <property type="evidence" value="ECO:0007669"/>
    <property type="project" value="UniProtKB-KW"/>
</dbReference>
<feature type="non-terminal residue" evidence="4">
    <location>
        <position position="912"/>
    </location>
</feature>
<dbReference type="PANTHER" id="PTHR35617">
    <property type="entry name" value="PHAGE_INTEGRASE DOMAIN-CONTAINING PROTEIN"/>
    <property type="match status" value="1"/>
</dbReference>